<dbReference type="STRING" id="985665.HPL003_21670"/>
<dbReference type="EMBL" id="CP003107">
    <property type="protein sequence ID" value="AET61062.1"/>
    <property type="molecule type" value="Genomic_DNA"/>
</dbReference>
<protein>
    <recommendedName>
        <fullName evidence="3">Phosphonate C-P lyase system protein PhnG</fullName>
    </recommendedName>
</protein>
<reference evidence="2" key="1">
    <citation type="submission" date="2011-11" db="EMBL/GenBank/DDBJ databases">
        <title>Complete sequence of Paenibacillus terrae HPL-003.</title>
        <authorList>
            <person name="Shin S.H."/>
            <person name="Kim S."/>
            <person name="Kim J.Y."/>
        </authorList>
    </citation>
    <scope>NUCLEOTIDE SEQUENCE [LARGE SCALE GENOMIC DNA]</scope>
    <source>
        <strain evidence="2">HPL-003</strain>
    </source>
</reference>
<gene>
    <name evidence="1" type="ordered locus">HPL003_21670</name>
</gene>
<dbReference type="AlphaFoldDB" id="G7VPR4"/>
<reference evidence="1 2" key="3">
    <citation type="journal article" date="2012" name="J. Bacteriol.">
        <title>Genome Sequence of Paenibacillus terrae HPL-003, a Xylanase-Producing Bacterium Isolated from Soil Found in Forest Residue.</title>
        <authorList>
            <person name="Shin S.H."/>
            <person name="Kim S."/>
            <person name="Kim J.Y."/>
            <person name="Song H.Y."/>
            <person name="Cho S.J."/>
            <person name="Kim D.R."/>
            <person name="Lee K.I."/>
            <person name="Lim H.K."/>
            <person name="Park N.J."/>
            <person name="Hwang I.T."/>
            <person name="Yang K.S."/>
        </authorList>
    </citation>
    <scope>NUCLEOTIDE SEQUENCE [LARGE SCALE GENOMIC DNA]</scope>
    <source>
        <strain evidence="1 2">HPL-003</strain>
    </source>
</reference>
<proteinExistence type="predicted"/>
<dbReference type="HOGENOM" id="CLU_109242_1_0_9"/>
<evidence type="ECO:0000313" key="1">
    <source>
        <dbReference type="EMBL" id="AET61062.1"/>
    </source>
</evidence>
<dbReference type="GO" id="GO:0019634">
    <property type="term" value="P:organic phosphonate metabolic process"/>
    <property type="evidence" value="ECO:0007669"/>
    <property type="project" value="InterPro"/>
</dbReference>
<dbReference type="eggNOG" id="COG3624">
    <property type="taxonomic scope" value="Bacteria"/>
</dbReference>
<evidence type="ECO:0000313" key="2">
    <source>
        <dbReference type="Proteomes" id="UP000005876"/>
    </source>
</evidence>
<dbReference type="NCBIfam" id="TIGR03293">
    <property type="entry name" value="PhnG_redo"/>
    <property type="match status" value="1"/>
</dbReference>
<dbReference type="RefSeq" id="WP_014281757.1">
    <property type="nucleotide sequence ID" value="NC_016641.1"/>
</dbReference>
<dbReference type="KEGG" id="pta:HPL003_21670"/>
<dbReference type="InterPro" id="IPR009609">
    <property type="entry name" value="Phosphonate_metab_PhnG"/>
</dbReference>
<dbReference type="Proteomes" id="UP000005876">
    <property type="component" value="Chromosome"/>
</dbReference>
<reference key="2">
    <citation type="submission" date="2011-11" db="EMBL/GenBank/DDBJ databases">
        <authorList>
            <person name="Shin S.H."/>
            <person name="Kim S."/>
            <person name="Kim J.Y."/>
        </authorList>
    </citation>
    <scope>NUCLEOTIDE SEQUENCE</scope>
    <source>
        <strain>HPL-003</strain>
    </source>
</reference>
<dbReference type="Pfam" id="PF06754">
    <property type="entry name" value="PhnG"/>
    <property type="match status" value="1"/>
</dbReference>
<organism evidence="1 2">
    <name type="scientific">Paenibacillus terrae (strain HPL-003)</name>
    <dbReference type="NCBI Taxonomy" id="985665"/>
    <lineage>
        <taxon>Bacteria</taxon>
        <taxon>Bacillati</taxon>
        <taxon>Bacillota</taxon>
        <taxon>Bacilli</taxon>
        <taxon>Bacillales</taxon>
        <taxon>Paenibacillaceae</taxon>
        <taxon>Paenibacillus</taxon>
    </lineage>
</organism>
<name>G7VPR4_PAETH</name>
<accession>G7VPR4</accession>
<evidence type="ECO:0008006" key="3">
    <source>
        <dbReference type="Google" id="ProtNLM"/>
    </source>
</evidence>
<dbReference type="GO" id="GO:0015716">
    <property type="term" value="P:organic phosphonate transport"/>
    <property type="evidence" value="ECO:0007669"/>
    <property type="project" value="InterPro"/>
</dbReference>
<dbReference type="OrthoDB" id="3182891at2"/>
<sequence>MRTSQRTRILVEGDRDLLIQFATQVEERYPIRIEKPPMKSLAMSKARDLVTRHPFYLGEVLLTECTVSIENRYGFGTMIGEDLDKAYALAVVDAAYRARLPITSAWSDALLEEERRIERRHQEQLAASLRTKVDFATKEENTNDK</sequence>